<reference evidence="1" key="1">
    <citation type="submission" date="2022-04" db="EMBL/GenBank/DDBJ databases">
        <title>Carnegiea gigantea Genome sequencing and assembly v2.</title>
        <authorList>
            <person name="Copetti D."/>
            <person name="Sanderson M.J."/>
            <person name="Burquez A."/>
            <person name="Wojciechowski M.F."/>
        </authorList>
    </citation>
    <scope>NUCLEOTIDE SEQUENCE</scope>
    <source>
        <strain evidence="1">SGP5-SGP5p</strain>
        <tissue evidence="1">Aerial part</tissue>
    </source>
</reference>
<proteinExistence type="predicted"/>
<evidence type="ECO:0000313" key="1">
    <source>
        <dbReference type="EMBL" id="KAJ8435156.1"/>
    </source>
</evidence>
<sequence length="265" mass="30365">MEVEIANPIEIQEGDDEEIPLVRDDVEPDIVDADIVDANLVDAIFIQDDNDKNDEDVVSEDDEDDFVDKESYIDSFDRDLEEDGSYDDSVNASSQVVVSQNRPLAEGDITQNDAEKESPTSTLEWYFFFFFLITCLHENSKRGPTRGLKSLREREQNTNVKCFMKITPDMERVIGKNANRFIGGCSKWVTEFCPIDSRHKDGSWDPKAAAKYEEFKELHMSQIEKEGADNLSLKKAYLLVMNEKLGYHRGLGLVHNRLEKVELLR</sequence>
<evidence type="ECO:0000313" key="2">
    <source>
        <dbReference type="Proteomes" id="UP001153076"/>
    </source>
</evidence>
<gene>
    <name evidence="1" type="ORF">Cgig2_007777</name>
</gene>
<organism evidence="1 2">
    <name type="scientific">Carnegiea gigantea</name>
    <dbReference type="NCBI Taxonomy" id="171969"/>
    <lineage>
        <taxon>Eukaryota</taxon>
        <taxon>Viridiplantae</taxon>
        <taxon>Streptophyta</taxon>
        <taxon>Embryophyta</taxon>
        <taxon>Tracheophyta</taxon>
        <taxon>Spermatophyta</taxon>
        <taxon>Magnoliopsida</taxon>
        <taxon>eudicotyledons</taxon>
        <taxon>Gunneridae</taxon>
        <taxon>Pentapetalae</taxon>
        <taxon>Caryophyllales</taxon>
        <taxon>Cactineae</taxon>
        <taxon>Cactaceae</taxon>
        <taxon>Cactoideae</taxon>
        <taxon>Echinocereeae</taxon>
        <taxon>Carnegiea</taxon>
    </lineage>
</organism>
<dbReference type="EMBL" id="JAKOGI010000429">
    <property type="protein sequence ID" value="KAJ8435156.1"/>
    <property type="molecule type" value="Genomic_DNA"/>
</dbReference>
<protein>
    <submittedName>
        <fullName evidence="1">Uncharacterized protein</fullName>
    </submittedName>
</protein>
<name>A0A9Q1K2B0_9CARY</name>
<dbReference type="AlphaFoldDB" id="A0A9Q1K2B0"/>
<accession>A0A9Q1K2B0</accession>
<keyword evidence="2" id="KW-1185">Reference proteome</keyword>
<dbReference type="Proteomes" id="UP001153076">
    <property type="component" value="Unassembled WGS sequence"/>
</dbReference>
<comment type="caution">
    <text evidence="1">The sequence shown here is derived from an EMBL/GenBank/DDBJ whole genome shotgun (WGS) entry which is preliminary data.</text>
</comment>